<evidence type="ECO:0000313" key="3">
    <source>
        <dbReference type="EMBL" id="ETS81450.1"/>
    </source>
</evidence>
<dbReference type="SUPFAM" id="SSF52540">
    <property type="entry name" value="P-loop containing nucleoside triphosphate hydrolases"/>
    <property type="match status" value="1"/>
</dbReference>
<sequence length="913" mass="103294">MADPLSIAASIAGLLSLADSAFRGVFRYTQDASNAQKDIKALCTELQSVAVVLHGVKLLTETLEQDATRSSPLRLEHVHSCRAVLNEILGRIVRFDPTPGDNKSIKHAMQALKWPFGKSRTMEMVNELSRQKETLQLALQASTMADLMACLSKVQNVESKLNQIQKSVESLKVLTRIKIDHMRSKILDFFMVDDPSPNLRTSWNLRQPMTGLWLTESPRFREWLTEPRSKLWLSGIPGAGKTVLAGAVIREALSRLETTPKVGVAFFFCDYKKKSSWDISNILRALMAQLGRQRDSSFQLLKEYYDKIEPQFGFRMTPDIEDLRDLFVRQANEYDQVLVVVDGLDECGDKAGEVSRMLSEVARYARTISMALCSRHEADISDQLETDFDHIPIAAHTEDISLFVGAELEKRIEQKRLRLGNASLKDEIMSKLIEGAQGMFRWVACQLDVLCECPTDADRRAALEELPRTLPETYERILHRINQRNGRVQRLVQLSLKLIAVEEDDFKLTIPQLCQAVSTPDEIGVTLDKEAIVRDEEISRSCSSFIRKSNDGRFFEFSHFSVREYLQDSSLLQRPDLALYHIADEKVYQITAIQSLRFLLLKNFDGPVSRDFEAEAWSMQKTCDEFPLYHFAAVTWPIMAHRAQAAGMAQSGMILDLEKVLLHQKKTTNYKNWLIAFYTYINEPNGSDGFKFVVTSTKIKHAVDVLLGRDISTLHVAAALNLVDVGLWLIDQGACNYTNTKAPSMLDFAALGISSFVSFGHDPLHGYTYRSIKKDSRLCEALLARGETISAYFWTLASGWLPRPEDIWEIQKSLPHSVAFETDALDFVVYLIGTGLNKTDFGRQLCTLIWIHAIECGYKFTTDESLLPMEITMSDNTIYSTLMTSIKKGDLETLAACEDDPCFDQEMTIQDLI</sequence>
<dbReference type="PANTHER" id="PTHR10039">
    <property type="entry name" value="AMELOGENIN"/>
    <property type="match status" value="1"/>
</dbReference>
<evidence type="ECO:0000259" key="2">
    <source>
        <dbReference type="Pfam" id="PF24883"/>
    </source>
</evidence>
<dbReference type="KEGG" id="pfy:PFICI_06452"/>
<gene>
    <name evidence="3" type="ORF">PFICI_06452</name>
</gene>
<organism evidence="3 4">
    <name type="scientific">Pestalotiopsis fici (strain W106-1 / CGMCC3.15140)</name>
    <dbReference type="NCBI Taxonomy" id="1229662"/>
    <lineage>
        <taxon>Eukaryota</taxon>
        <taxon>Fungi</taxon>
        <taxon>Dikarya</taxon>
        <taxon>Ascomycota</taxon>
        <taxon>Pezizomycotina</taxon>
        <taxon>Sordariomycetes</taxon>
        <taxon>Xylariomycetidae</taxon>
        <taxon>Amphisphaeriales</taxon>
        <taxon>Sporocadaceae</taxon>
        <taxon>Pestalotiopsis</taxon>
    </lineage>
</organism>
<proteinExistence type="predicted"/>
<keyword evidence="1" id="KW-0677">Repeat</keyword>
<dbReference type="Gene3D" id="3.40.50.300">
    <property type="entry name" value="P-loop containing nucleotide triphosphate hydrolases"/>
    <property type="match status" value="1"/>
</dbReference>
<dbReference type="HOGENOM" id="CLU_000288_34_23_1"/>
<dbReference type="PANTHER" id="PTHR10039:SF15">
    <property type="entry name" value="NACHT DOMAIN-CONTAINING PROTEIN"/>
    <property type="match status" value="1"/>
</dbReference>
<evidence type="ECO:0000256" key="1">
    <source>
        <dbReference type="ARBA" id="ARBA00022737"/>
    </source>
</evidence>
<dbReference type="InParanoid" id="W3X5X0"/>
<dbReference type="RefSeq" id="XP_007833224.1">
    <property type="nucleotide sequence ID" value="XM_007835033.1"/>
</dbReference>
<dbReference type="Proteomes" id="UP000030651">
    <property type="component" value="Unassembled WGS sequence"/>
</dbReference>
<dbReference type="OMA" id="TESYNCA"/>
<dbReference type="GeneID" id="19271465"/>
<dbReference type="AlphaFoldDB" id="W3X5X0"/>
<dbReference type="InterPro" id="IPR027417">
    <property type="entry name" value="P-loop_NTPase"/>
</dbReference>
<dbReference type="InterPro" id="IPR056884">
    <property type="entry name" value="NPHP3-like_N"/>
</dbReference>
<dbReference type="OrthoDB" id="194358at2759"/>
<evidence type="ECO:0000313" key="4">
    <source>
        <dbReference type="Proteomes" id="UP000030651"/>
    </source>
</evidence>
<keyword evidence="4" id="KW-1185">Reference proteome</keyword>
<dbReference type="Pfam" id="PF24883">
    <property type="entry name" value="NPHP3_N"/>
    <property type="match status" value="1"/>
</dbReference>
<dbReference type="EMBL" id="KI912112">
    <property type="protein sequence ID" value="ETS81450.1"/>
    <property type="molecule type" value="Genomic_DNA"/>
</dbReference>
<accession>W3X5X0</accession>
<dbReference type="eggNOG" id="KOG4177">
    <property type="taxonomic scope" value="Eukaryota"/>
</dbReference>
<name>W3X5X0_PESFW</name>
<protein>
    <recommendedName>
        <fullName evidence="2">Nephrocystin 3-like N-terminal domain-containing protein</fullName>
    </recommendedName>
</protein>
<reference evidence="4" key="1">
    <citation type="journal article" date="2015" name="BMC Genomics">
        <title>Genomic and transcriptomic analysis of the endophytic fungus Pestalotiopsis fici reveals its lifestyle and high potential for synthesis of natural products.</title>
        <authorList>
            <person name="Wang X."/>
            <person name="Zhang X."/>
            <person name="Liu L."/>
            <person name="Xiang M."/>
            <person name="Wang W."/>
            <person name="Sun X."/>
            <person name="Che Y."/>
            <person name="Guo L."/>
            <person name="Liu G."/>
            <person name="Guo L."/>
            <person name="Wang C."/>
            <person name="Yin W.B."/>
            <person name="Stadler M."/>
            <person name="Zhang X."/>
            <person name="Liu X."/>
        </authorList>
    </citation>
    <scope>NUCLEOTIDE SEQUENCE [LARGE SCALE GENOMIC DNA]</scope>
    <source>
        <strain evidence="4">W106-1 / CGMCC3.15140</strain>
    </source>
</reference>
<feature type="domain" description="Nephrocystin 3-like N-terminal" evidence="2">
    <location>
        <begin position="210"/>
        <end position="375"/>
    </location>
</feature>